<evidence type="ECO:0000256" key="1">
    <source>
        <dbReference type="ARBA" id="ARBA00004141"/>
    </source>
</evidence>
<evidence type="ECO:0000256" key="2">
    <source>
        <dbReference type="ARBA" id="ARBA00008472"/>
    </source>
</evidence>
<keyword evidence="6 7" id="KW-0472">Membrane</keyword>
<dbReference type="EMBL" id="LGTQ01000009">
    <property type="protein sequence ID" value="KPM47745.1"/>
    <property type="molecule type" value="Genomic_DNA"/>
</dbReference>
<evidence type="ECO:0000256" key="6">
    <source>
        <dbReference type="ARBA" id="ARBA00023136"/>
    </source>
</evidence>
<evidence type="ECO:0000256" key="7">
    <source>
        <dbReference type="HAMAP-Rule" id="MF_01394"/>
    </source>
</evidence>
<dbReference type="STRING" id="1605367.AFM12_10740"/>
<reference evidence="9 10" key="1">
    <citation type="submission" date="2015-07" db="EMBL/GenBank/DDBJ databases">
        <title>The draft genome sequence of Leadbetterella sp. JN14-9.</title>
        <authorList>
            <person name="Liu Y."/>
            <person name="Du J."/>
            <person name="Shao Z."/>
        </authorList>
    </citation>
    <scope>NUCLEOTIDE SEQUENCE [LARGE SCALE GENOMIC DNA]</scope>
    <source>
        <strain evidence="9 10">JN14-9</strain>
    </source>
</reference>
<keyword evidence="4 7" id="KW-0812">Transmembrane</keyword>
<dbReference type="PATRIC" id="fig|1605367.3.peg.3537"/>
<dbReference type="RefSeq" id="WP_055148045.1">
    <property type="nucleotide sequence ID" value="NZ_JXSZ01000009.1"/>
</dbReference>
<feature type="transmembrane region" description="Helical" evidence="7">
    <location>
        <begin position="98"/>
        <end position="120"/>
    </location>
</feature>
<feature type="transmembrane region" description="Helical" evidence="7">
    <location>
        <begin position="60"/>
        <end position="78"/>
    </location>
</feature>
<comment type="subunit">
    <text evidence="7">NDH-1 is composed of 14 different subunits. Subunits NuoA, H, J, K, L, M, N constitute the membrane sector of the complex.</text>
</comment>
<sequence length="154" mass="17755">MARNFFFIFLFVLGGFLMLTVILMIAKLLRPTKPNPEKDSTYESGEEAAGDAVISFNIRFYIIALIFLLFEVELVFLFPWGTVFGNADLIEETNGNWAWYAITEMFVFIGILALGLVYAWREGHLDWIKSEQIESNFKAEVPLEAYDKINKKYS</sequence>
<dbReference type="OrthoDB" id="9791970at2"/>
<dbReference type="GO" id="GO:0005886">
    <property type="term" value="C:plasma membrane"/>
    <property type="evidence" value="ECO:0007669"/>
    <property type="project" value="UniProtKB-SubCell"/>
</dbReference>
<comment type="caution">
    <text evidence="9">The sequence shown here is derived from an EMBL/GenBank/DDBJ whole genome shotgun (WGS) entry which is preliminary data.</text>
</comment>
<dbReference type="GO" id="GO:0008137">
    <property type="term" value="F:NADH dehydrogenase (ubiquinone) activity"/>
    <property type="evidence" value="ECO:0007669"/>
    <property type="project" value="InterPro"/>
</dbReference>
<organism evidence="9 10">
    <name type="scientific">Jiulongibacter sediminis</name>
    <dbReference type="NCBI Taxonomy" id="1605367"/>
    <lineage>
        <taxon>Bacteria</taxon>
        <taxon>Pseudomonadati</taxon>
        <taxon>Bacteroidota</taxon>
        <taxon>Cytophagia</taxon>
        <taxon>Cytophagales</taxon>
        <taxon>Leadbetterellaceae</taxon>
        <taxon>Jiulongibacter</taxon>
    </lineage>
</organism>
<evidence type="ECO:0000256" key="4">
    <source>
        <dbReference type="ARBA" id="ARBA00022692"/>
    </source>
</evidence>
<feature type="transmembrane region" description="Helical" evidence="7">
    <location>
        <begin position="6"/>
        <end position="29"/>
    </location>
</feature>
<keyword evidence="3 7" id="KW-0813">Transport</keyword>
<evidence type="ECO:0000256" key="3">
    <source>
        <dbReference type="ARBA" id="ARBA00022448"/>
    </source>
</evidence>
<dbReference type="InterPro" id="IPR000440">
    <property type="entry name" value="NADH_UbQ/plastoQ_OxRdtase_su3"/>
</dbReference>
<keyword evidence="7 8" id="KW-0874">Quinone</keyword>
<name>A0A0P7C663_9BACT</name>
<evidence type="ECO:0000256" key="5">
    <source>
        <dbReference type="ARBA" id="ARBA00022989"/>
    </source>
</evidence>
<comment type="similarity">
    <text evidence="2 7 8">Belongs to the complex I subunit 3 family.</text>
</comment>
<dbReference type="GO" id="GO:0048038">
    <property type="term" value="F:quinone binding"/>
    <property type="evidence" value="ECO:0007669"/>
    <property type="project" value="UniProtKB-KW"/>
</dbReference>
<dbReference type="HAMAP" id="MF_01394">
    <property type="entry name" value="NDH1_NuoA"/>
    <property type="match status" value="1"/>
</dbReference>
<dbReference type="Gene3D" id="1.20.58.1610">
    <property type="entry name" value="NADH:ubiquinone/plastoquinone oxidoreductase, chain 3"/>
    <property type="match status" value="1"/>
</dbReference>
<gene>
    <name evidence="7" type="primary">nuoA</name>
    <name evidence="9" type="ORF">AFM12_10740</name>
</gene>
<comment type="subcellular location">
    <subcellularLocation>
        <location evidence="7 8">Cell membrane</location>
        <topology evidence="7 8">Multi-pass membrane protein</topology>
    </subcellularLocation>
    <subcellularLocation>
        <location evidence="1">Membrane</location>
        <topology evidence="1">Multi-pass membrane protein</topology>
    </subcellularLocation>
</comment>
<dbReference type="Pfam" id="PF00507">
    <property type="entry name" value="Oxidored_q4"/>
    <property type="match status" value="1"/>
</dbReference>
<accession>A0A0P7C663</accession>
<dbReference type="InterPro" id="IPR038430">
    <property type="entry name" value="NDAH_ubi_oxred_su3_sf"/>
</dbReference>
<dbReference type="GO" id="GO:0050136">
    <property type="term" value="F:NADH dehydrogenase (quinone) (non-electrogenic) activity"/>
    <property type="evidence" value="ECO:0007669"/>
    <property type="project" value="UniProtKB-UniRule"/>
</dbReference>
<keyword evidence="7" id="KW-1003">Cell membrane</keyword>
<dbReference type="EC" id="7.1.1.-" evidence="7"/>
<keyword evidence="7" id="KW-1278">Translocase</keyword>
<evidence type="ECO:0000313" key="9">
    <source>
        <dbReference type="EMBL" id="KPM47745.1"/>
    </source>
</evidence>
<dbReference type="PANTHER" id="PTHR11058:SF9">
    <property type="entry name" value="NADH-UBIQUINONE OXIDOREDUCTASE CHAIN 3"/>
    <property type="match status" value="1"/>
</dbReference>
<proteinExistence type="inferred from homology"/>
<keyword evidence="5 7" id="KW-1133">Transmembrane helix</keyword>
<dbReference type="PANTHER" id="PTHR11058">
    <property type="entry name" value="NADH-UBIQUINONE OXIDOREDUCTASE CHAIN 3"/>
    <property type="match status" value="1"/>
</dbReference>
<dbReference type="AlphaFoldDB" id="A0A0P7C663"/>
<dbReference type="InterPro" id="IPR023043">
    <property type="entry name" value="NAD(P)H_OxRDtase_bac/plastid"/>
</dbReference>
<evidence type="ECO:0000313" key="10">
    <source>
        <dbReference type="Proteomes" id="UP000050454"/>
    </source>
</evidence>
<dbReference type="Proteomes" id="UP000050454">
    <property type="component" value="Unassembled WGS sequence"/>
</dbReference>
<keyword evidence="7 8" id="KW-0520">NAD</keyword>
<dbReference type="GO" id="GO:0030964">
    <property type="term" value="C:NADH dehydrogenase complex"/>
    <property type="evidence" value="ECO:0007669"/>
    <property type="project" value="TreeGrafter"/>
</dbReference>
<comment type="catalytic activity">
    <reaction evidence="7 8">
        <text>a quinone + NADH + 5 H(+)(in) = a quinol + NAD(+) + 4 H(+)(out)</text>
        <dbReference type="Rhea" id="RHEA:57888"/>
        <dbReference type="ChEBI" id="CHEBI:15378"/>
        <dbReference type="ChEBI" id="CHEBI:24646"/>
        <dbReference type="ChEBI" id="CHEBI:57540"/>
        <dbReference type="ChEBI" id="CHEBI:57945"/>
        <dbReference type="ChEBI" id="CHEBI:132124"/>
    </reaction>
</comment>
<evidence type="ECO:0000256" key="8">
    <source>
        <dbReference type="RuleBase" id="RU003639"/>
    </source>
</evidence>
<comment type="function">
    <text evidence="7">NDH-1 shuttles electrons from NADH, via FMN and iron-sulfur (Fe-S) centers, to quinones in the respiratory chain. The immediate electron acceptor for the enzyme in this species is believed to be a menaquinone. Couples the redox reaction to proton translocation (for every two electrons transferred, four hydrogen ions are translocated across the cytoplasmic membrane), and thus conserves the redox energy in a proton gradient.</text>
</comment>
<keyword evidence="10" id="KW-1185">Reference proteome</keyword>
<protein>
    <recommendedName>
        <fullName evidence="7">NADH-quinone oxidoreductase subunit A</fullName>
        <ecNumber evidence="7">7.1.1.-</ecNumber>
    </recommendedName>
    <alternativeName>
        <fullName evidence="7">NADH dehydrogenase I subunit A</fullName>
    </alternativeName>
    <alternativeName>
        <fullName evidence="7">NDH-1 subunit A</fullName>
    </alternativeName>
    <alternativeName>
        <fullName evidence="7">NUO1</fullName>
    </alternativeName>
</protein>